<dbReference type="Gene3D" id="3.30.1060.10">
    <property type="entry name" value="Peptide methionine sulphoxide reductase MsrA"/>
    <property type="match status" value="1"/>
</dbReference>
<dbReference type="InterPro" id="IPR036509">
    <property type="entry name" value="Met_Sox_Rdtase_MsrA_sf"/>
</dbReference>
<feature type="domain" description="Peptide methionine sulphoxide reductase MsrA" evidence="5">
    <location>
        <begin position="6"/>
        <end position="144"/>
    </location>
</feature>
<dbReference type="EC" id="1.8.4.11" evidence="2"/>
<dbReference type="PANTHER" id="PTHR43774:SF1">
    <property type="entry name" value="PEPTIDE METHIONINE SULFOXIDE REDUCTASE MSRA 2"/>
    <property type="match status" value="1"/>
</dbReference>
<protein>
    <recommendedName>
        <fullName evidence="2">peptide-methionine (S)-S-oxide reductase</fullName>
        <ecNumber evidence="2">1.8.4.11</ecNumber>
    </recommendedName>
    <alternativeName>
        <fullName evidence="4">Peptide-methionine (S)-S-oxide reductase</fullName>
    </alternativeName>
</protein>
<evidence type="ECO:0000259" key="5">
    <source>
        <dbReference type="Pfam" id="PF01625"/>
    </source>
</evidence>
<dbReference type="Pfam" id="PF01625">
    <property type="entry name" value="PMSR"/>
    <property type="match status" value="1"/>
</dbReference>
<dbReference type="NCBIfam" id="TIGR00401">
    <property type="entry name" value="msrA"/>
    <property type="match status" value="1"/>
</dbReference>
<dbReference type="SUPFAM" id="SSF55068">
    <property type="entry name" value="Peptide methionine sulfoxide reductase"/>
    <property type="match status" value="1"/>
</dbReference>
<dbReference type="InParanoid" id="A0A0V0QKP1"/>
<evidence type="ECO:0000256" key="3">
    <source>
        <dbReference type="ARBA" id="ARBA00023002"/>
    </source>
</evidence>
<organism evidence="6 7">
    <name type="scientific">Pseudocohnilembus persalinus</name>
    <name type="common">Ciliate</name>
    <dbReference type="NCBI Taxonomy" id="266149"/>
    <lineage>
        <taxon>Eukaryota</taxon>
        <taxon>Sar</taxon>
        <taxon>Alveolata</taxon>
        <taxon>Ciliophora</taxon>
        <taxon>Intramacronucleata</taxon>
        <taxon>Oligohymenophorea</taxon>
        <taxon>Scuticociliatia</taxon>
        <taxon>Philasterida</taxon>
        <taxon>Pseudocohnilembidae</taxon>
        <taxon>Pseudocohnilembus</taxon>
    </lineage>
</organism>
<dbReference type="HAMAP" id="MF_01401">
    <property type="entry name" value="MsrA"/>
    <property type="match status" value="1"/>
</dbReference>
<sequence length="172" mass="20127">MNMQKTATLGGGCFWCVEAVIQRLKGVSNVKSGYSGGTVKNPTYREVCSGKTGHAEVIQFNYDESQISYKDLINIFLRTHDPTTLNQQGYDSGPMYRSIIFYHDQDQKKEALDVIDFVEKYEEFYTAEKDHQNFYNDNLENRYCRAVINPKVYKLEKEFDEFVKDKYKFELN</sequence>
<gene>
    <name evidence="6" type="ORF">PPERSA_02285</name>
</gene>
<dbReference type="OrthoDB" id="77405at2759"/>
<evidence type="ECO:0000256" key="4">
    <source>
        <dbReference type="ARBA" id="ARBA00030643"/>
    </source>
</evidence>
<evidence type="ECO:0000256" key="2">
    <source>
        <dbReference type="ARBA" id="ARBA00012502"/>
    </source>
</evidence>
<evidence type="ECO:0000313" key="6">
    <source>
        <dbReference type="EMBL" id="KRX02795.1"/>
    </source>
</evidence>
<dbReference type="InterPro" id="IPR002569">
    <property type="entry name" value="Met_Sox_Rdtase_MsrA_dom"/>
</dbReference>
<dbReference type="Proteomes" id="UP000054937">
    <property type="component" value="Unassembled WGS sequence"/>
</dbReference>
<comment type="similarity">
    <text evidence="1">Belongs to the MsrA Met sulfoxide reductase family.</text>
</comment>
<dbReference type="OMA" id="FWCLEHD"/>
<comment type="caution">
    <text evidence="6">The sequence shown here is derived from an EMBL/GenBank/DDBJ whole genome shotgun (WGS) entry which is preliminary data.</text>
</comment>
<dbReference type="PANTHER" id="PTHR43774">
    <property type="entry name" value="PEPTIDE METHIONINE SULFOXIDE REDUCTASE"/>
    <property type="match status" value="1"/>
</dbReference>
<name>A0A0V0QKP1_PSEPJ</name>
<evidence type="ECO:0000313" key="7">
    <source>
        <dbReference type="Proteomes" id="UP000054937"/>
    </source>
</evidence>
<dbReference type="AlphaFoldDB" id="A0A0V0QKP1"/>
<keyword evidence="3" id="KW-0560">Oxidoreductase</keyword>
<dbReference type="EMBL" id="LDAU01000152">
    <property type="protein sequence ID" value="KRX02795.1"/>
    <property type="molecule type" value="Genomic_DNA"/>
</dbReference>
<keyword evidence="7" id="KW-1185">Reference proteome</keyword>
<reference evidence="6 7" key="1">
    <citation type="journal article" date="2015" name="Sci. Rep.">
        <title>Genome of the facultative scuticociliatosis pathogen Pseudocohnilembus persalinus provides insight into its virulence through horizontal gene transfer.</title>
        <authorList>
            <person name="Xiong J."/>
            <person name="Wang G."/>
            <person name="Cheng J."/>
            <person name="Tian M."/>
            <person name="Pan X."/>
            <person name="Warren A."/>
            <person name="Jiang C."/>
            <person name="Yuan D."/>
            <person name="Miao W."/>
        </authorList>
    </citation>
    <scope>NUCLEOTIDE SEQUENCE [LARGE SCALE GENOMIC DNA]</scope>
    <source>
        <strain evidence="6">36N120E</strain>
    </source>
</reference>
<accession>A0A0V0QKP1</accession>
<evidence type="ECO:0000256" key="1">
    <source>
        <dbReference type="ARBA" id="ARBA00005591"/>
    </source>
</evidence>
<dbReference type="GO" id="GO:0008113">
    <property type="term" value="F:peptide-methionine (S)-S-oxide reductase activity"/>
    <property type="evidence" value="ECO:0007669"/>
    <property type="project" value="UniProtKB-EC"/>
</dbReference>
<proteinExistence type="inferred from homology"/>